<dbReference type="PROSITE" id="PS50237">
    <property type="entry name" value="HECT"/>
    <property type="match status" value="1"/>
</dbReference>
<protein>
    <recommendedName>
        <fullName evidence="4">HECT-type E3 ubiquitin transferase</fullName>
        <ecNumber evidence="4">2.3.2.26</ecNumber>
    </recommendedName>
    <alternativeName>
        <fullName evidence="12">HECT-type E3 ubiquitin transferase NEDD4</fullName>
    </alternativeName>
</protein>
<dbReference type="Gene3D" id="2.130.10.30">
    <property type="entry name" value="Regulator of chromosome condensation 1/beta-lactamase-inhibitor protein II"/>
    <property type="match status" value="1"/>
</dbReference>
<dbReference type="PROSITE" id="PS01159">
    <property type="entry name" value="WW_DOMAIN_1"/>
    <property type="match status" value="3"/>
</dbReference>
<feature type="compositionally biased region" description="Basic and acidic residues" evidence="15">
    <location>
        <begin position="748"/>
        <end position="768"/>
    </location>
</feature>
<dbReference type="Pfam" id="PF25390">
    <property type="entry name" value="WD40_RLD"/>
    <property type="match status" value="1"/>
</dbReference>
<evidence type="ECO:0000256" key="11">
    <source>
        <dbReference type="ARBA" id="ARBA00022976"/>
    </source>
</evidence>
<dbReference type="CDD" id="cd00078">
    <property type="entry name" value="HECTc"/>
    <property type="match status" value="1"/>
</dbReference>
<dbReference type="SUPFAM" id="SSF50985">
    <property type="entry name" value="RCC1/BLIP-II"/>
    <property type="match status" value="1"/>
</dbReference>
<dbReference type="GO" id="GO:0045202">
    <property type="term" value="C:synapse"/>
    <property type="evidence" value="ECO:0007669"/>
    <property type="project" value="UniProtKB-ARBA"/>
</dbReference>
<dbReference type="Proteomes" id="UP000053825">
    <property type="component" value="Unassembled WGS sequence"/>
</dbReference>
<feature type="region of interest" description="Disordered" evidence="15">
    <location>
        <begin position="852"/>
        <end position="880"/>
    </location>
</feature>
<feature type="compositionally biased region" description="Polar residues" evidence="15">
    <location>
        <begin position="860"/>
        <end position="875"/>
    </location>
</feature>
<proteinExistence type="predicted"/>
<evidence type="ECO:0000256" key="6">
    <source>
        <dbReference type="ARBA" id="ARBA00022553"/>
    </source>
</evidence>
<feature type="compositionally biased region" description="Acidic residues" evidence="15">
    <location>
        <begin position="791"/>
        <end position="800"/>
    </location>
</feature>
<feature type="non-terminal residue" evidence="19">
    <location>
        <position position="1"/>
    </location>
</feature>
<evidence type="ECO:0000259" key="16">
    <source>
        <dbReference type="PROSITE" id="PS50004"/>
    </source>
</evidence>
<feature type="repeat" description="RCC1" evidence="14">
    <location>
        <begin position="157"/>
        <end position="212"/>
    </location>
</feature>
<feature type="active site" description="Glycyl thioester intermediate" evidence="13">
    <location>
        <position position="1276"/>
    </location>
</feature>
<dbReference type="GO" id="GO:0016567">
    <property type="term" value="P:protein ubiquitination"/>
    <property type="evidence" value="ECO:0007669"/>
    <property type="project" value="UniProtKB-UniPathway"/>
</dbReference>
<dbReference type="InterPro" id="IPR001202">
    <property type="entry name" value="WW_dom"/>
</dbReference>
<dbReference type="PROSITE" id="PS50012">
    <property type="entry name" value="RCC1_3"/>
    <property type="match status" value="7"/>
</dbReference>
<dbReference type="GO" id="GO:0007219">
    <property type="term" value="P:Notch signaling pathway"/>
    <property type="evidence" value="ECO:0007669"/>
    <property type="project" value="UniProtKB-KW"/>
</dbReference>
<dbReference type="UniPathway" id="UPA00143"/>
<evidence type="ECO:0000259" key="17">
    <source>
        <dbReference type="PROSITE" id="PS50020"/>
    </source>
</evidence>
<dbReference type="FunFam" id="2.20.70.10:FF:000005">
    <property type="entry name" value="E3 ubiquitin-protein ligase"/>
    <property type="match status" value="1"/>
</dbReference>
<comment type="pathway">
    <text evidence="3">Protein modification; protein ubiquitination.</text>
</comment>
<dbReference type="FunFam" id="3.90.1750.10:FF:000026">
    <property type="entry name" value="E3 ubiquitin-protein ligase HACE1"/>
    <property type="match status" value="1"/>
</dbReference>
<comment type="catalytic activity">
    <reaction evidence="1">
        <text>S-ubiquitinyl-[E2 ubiquitin-conjugating enzyme]-L-cysteine + [acceptor protein]-L-lysine = [E2 ubiquitin-conjugating enzyme]-L-cysteine + N(6)-ubiquitinyl-[acceptor protein]-L-lysine.</text>
        <dbReference type="EC" id="2.3.2.26"/>
    </reaction>
</comment>
<evidence type="ECO:0000256" key="3">
    <source>
        <dbReference type="ARBA" id="ARBA00004906"/>
    </source>
</evidence>
<dbReference type="GO" id="GO:0045879">
    <property type="term" value="P:negative regulation of smoothened signaling pathway"/>
    <property type="evidence" value="ECO:0007669"/>
    <property type="project" value="UniProtKB-ARBA"/>
</dbReference>
<evidence type="ECO:0000256" key="5">
    <source>
        <dbReference type="ARBA" id="ARBA00022490"/>
    </source>
</evidence>
<dbReference type="FunFam" id="3.30.2410.10:FF:000001">
    <property type="entry name" value="E3 ubiquitin-protein ligase NEDD4-like"/>
    <property type="match status" value="1"/>
</dbReference>
<dbReference type="FunFam" id="2.20.70.10:FF:000037">
    <property type="entry name" value="E3 ubiquitin-protein ligase nedd-4"/>
    <property type="match status" value="1"/>
</dbReference>
<dbReference type="Gene3D" id="2.60.40.150">
    <property type="entry name" value="C2 domain"/>
    <property type="match status" value="1"/>
</dbReference>
<dbReference type="GO" id="GO:0048814">
    <property type="term" value="P:regulation of dendrite morphogenesis"/>
    <property type="evidence" value="ECO:0007669"/>
    <property type="project" value="TreeGrafter"/>
</dbReference>
<evidence type="ECO:0000256" key="4">
    <source>
        <dbReference type="ARBA" id="ARBA00012485"/>
    </source>
</evidence>
<dbReference type="Gene3D" id="3.30.2410.10">
    <property type="entry name" value="Hect, E3 ligase catalytic domain"/>
    <property type="match status" value="1"/>
</dbReference>
<dbReference type="GO" id="GO:0048260">
    <property type="term" value="P:positive regulation of receptor-mediated endocytosis"/>
    <property type="evidence" value="ECO:0007669"/>
    <property type="project" value="UniProtKB-ARBA"/>
</dbReference>
<dbReference type="GO" id="GO:0005112">
    <property type="term" value="F:Notch binding"/>
    <property type="evidence" value="ECO:0007669"/>
    <property type="project" value="UniProtKB-ARBA"/>
</dbReference>
<evidence type="ECO:0000259" key="18">
    <source>
        <dbReference type="PROSITE" id="PS50237"/>
    </source>
</evidence>
<evidence type="ECO:0000313" key="20">
    <source>
        <dbReference type="Proteomes" id="UP000053825"/>
    </source>
</evidence>
<dbReference type="InterPro" id="IPR050409">
    <property type="entry name" value="E3_ubiq-protein_ligase"/>
</dbReference>
<organism evidence="19 20">
    <name type="scientific">Habropoda laboriosa</name>
    <dbReference type="NCBI Taxonomy" id="597456"/>
    <lineage>
        <taxon>Eukaryota</taxon>
        <taxon>Metazoa</taxon>
        <taxon>Ecdysozoa</taxon>
        <taxon>Arthropoda</taxon>
        <taxon>Hexapoda</taxon>
        <taxon>Insecta</taxon>
        <taxon>Pterygota</taxon>
        <taxon>Neoptera</taxon>
        <taxon>Endopterygota</taxon>
        <taxon>Hymenoptera</taxon>
        <taxon>Apocrita</taxon>
        <taxon>Aculeata</taxon>
        <taxon>Apoidea</taxon>
        <taxon>Anthophila</taxon>
        <taxon>Apidae</taxon>
        <taxon>Habropoda</taxon>
    </lineage>
</organism>
<dbReference type="PROSITE" id="PS50004">
    <property type="entry name" value="C2"/>
    <property type="match status" value="1"/>
</dbReference>
<dbReference type="Gene3D" id="2.20.70.10">
    <property type="match status" value="2"/>
</dbReference>
<keyword evidence="7" id="KW-0808">Transferase</keyword>
<dbReference type="SMART" id="SM00456">
    <property type="entry name" value="WW"/>
    <property type="match status" value="3"/>
</dbReference>
<dbReference type="FunFam" id="3.90.1750.10:FF:000001">
    <property type="entry name" value="E3 ubiquitin-protein ligase NEDD4-like"/>
    <property type="match status" value="1"/>
</dbReference>
<dbReference type="FunFam" id="3.30.2160.10:FF:000001">
    <property type="entry name" value="E3 ubiquitin-protein ligase NEDD4-like"/>
    <property type="match status" value="1"/>
</dbReference>
<dbReference type="Pfam" id="PF00632">
    <property type="entry name" value="HECT"/>
    <property type="match status" value="1"/>
</dbReference>
<feature type="region of interest" description="Disordered" evidence="15">
    <location>
        <begin position="736"/>
        <end position="834"/>
    </location>
</feature>
<dbReference type="CDD" id="cd00201">
    <property type="entry name" value="WW"/>
    <property type="match status" value="3"/>
</dbReference>
<keyword evidence="20" id="KW-1185">Reference proteome</keyword>
<feature type="domain" description="HECT" evidence="18">
    <location>
        <begin position="974"/>
        <end position="1308"/>
    </location>
</feature>
<dbReference type="SMART" id="SM00119">
    <property type="entry name" value="HECTc"/>
    <property type="match status" value="1"/>
</dbReference>
<comment type="subcellular location">
    <subcellularLocation>
        <location evidence="2">Cytoplasm</location>
    </subcellularLocation>
</comment>
<dbReference type="Pfam" id="PF00397">
    <property type="entry name" value="WW"/>
    <property type="match status" value="3"/>
</dbReference>
<dbReference type="Pfam" id="PF00168">
    <property type="entry name" value="C2"/>
    <property type="match status" value="1"/>
</dbReference>
<dbReference type="InterPro" id="IPR027267">
    <property type="entry name" value="AH/BAR_dom_sf"/>
</dbReference>
<keyword evidence="6" id="KW-0597">Phosphoprotein</keyword>
<dbReference type="SUPFAM" id="SSF51045">
    <property type="entry name" value="WW domain"/>
    <property type="match status" value="3"/>
</dbReference>
<dbReference type="SMART" id="SM00239">
    <property type="entry name" value="C2"/>
    <property type="match status" value="1"/>
</dbReference>
<dbReference type="STRING" id="597456.A0A0L7RBI9"/>
<dbReference type="Gene3D" id="3.30.2160.10">
    <property type="entry name" value="Hect, E3 ligase catalytic domain"/>
    <property type="match status" value="1"/>
</dbReference>
<evidence type="ECO:0000256" key="13">
    <source>
        <dbReference type="PROSITE-ProRule" id="PRU00104"/>
    </source>
</evidence>
<evidence type="ECO:0000256" key="9">
    <source>
        <dbReference type="ARBA" id="ARBA00022786"/>
    </source>
</evidence>
<keyword evidence="5" id="KW-0963">Cytoplasm</keyword>
<dbReference type="FunFam" id="2.60.40.150:FF:000289">
    <property type="entry name" value="E3 ubiquitin-protein ligase"/>
    <property type="match status" value="1"/>
</dbReference>
<dbReference type="InterPro" id="IPR036020">
    <property type="entry name" value="WW_dom_sf"/>
</dbReference>
<keyword evidence="10" id="KW-0832">Ubl conjugation</keyword>
<feature type="domain" description="C2" evidence="16">
    <location>
        <begin position="483"/>
        <end position="606"/>
    </location>
</feature>
<dbReference type="Gene3D" id="1.20.1270.60">
    <property type="entry name" value="Arfaptin homology (AH) domain/BAR domain"/>
    <property type="match status" value="1"/>
</dbReference>
<evidence type="ECO:0000313" key="19">
    <source>
        <dbReference type="EMBL" id="KOC68111.1"/>
    </source>
</evidence>
<dbReference type="SUPFAM" id="SSF49562">
    <property type="entry name" value="C2 domain (Calcium/lipid-binding domain, CaLB)"/>
    <property type="match status" value="1"/>
</dbReference>
<feature type="repeat" description="RCC1" evidence="14">
    <location>
        <begin position="318"/>
        <end position="369"/>
    </location>
</feature>
<feature type="repeat" description="RCC1" evidence="14">
    <location>
        <begin position="1"/>
        <end position="51"/>
    </location>
</feature>
<dbReference type="Gene3D" id="3.90.1750.10">
    <property type="entry name" value="Hect, E3 ligase catalytic domains"/>
    <property type="match status" value="1"/>
</dbReference>
<feature type="repeat" description="RCC1" evidence="14">
    <location>
        <begin position="266"/>
        <end position="317"/>
    </location>
</feature>
<dbReference type="InterPro" id="IPR000569">
    <property type="entry name" value="HECT_dom"/>
</dbReference>
<dbReference type="EC" id="2.3.2.26" evidence="4"/>
<keyword evidence="9 13" id="KW-0833">Ubl conjugation pathway</keyword>
<evidence type="ECO:0000256" key="12">
    <source>
        <dbReference type="ARBA" id="ARBA00082195"/>
    </source>
</evidence>
<dbReference type="InterPro" id="IPR035983">
    <property type="entry name" value="Hect_E3_ubiquitin_ligase"/>
</dbReference>
<dbReference type="InterPro" id="IPR009091">
    <property type="entry name" value="RCC1/BLIP-II"/>
</dbReference>
<feature type="domain" description="WW" evidence="17">
    <location>
        <begin position="882"/>
        <end position="915"/>
    </location>
</feature>
<evidence type="ECO:0000256" key="14">
    <source>
        <dbReference type="PROSITE-ProRule" id="PRU00235"/>
    </source>
</evidence>
<dbReference type="InterPro" id="IPR035892">
    <property type="entry name" value="C2_domain_sf"/>
</dbReference>
<evidence type="ECO:0000256" key="7">
    <source>
        <dbReference type="ARBA" id="ARBA00022679"/>
    </source>
</evidence>
<evidence type="ECO:0000256" key="10">
    <source>
        <dbReference type="ARBA" id="ARBA00022843"/>
    </source>
</evidence>
<dbReference type="GO" id="GO:0006511">
    <property type="term" value="P:ubiquitin-dependent protein catabolic process"/>
    <property type="evidence" value="ECO:0007669"/>
    <property type="project" value="TreeGrafter"/>
</dbReference>
<gene>
    <name evidence="19" type="ORF">WH47_03269</name>
</gene>
<dbReference type="PROSITE" id="PS50020">
    <property type="entry name" value="WW_DOMAIN_2"/>
    <property type="match status" value="3"/>
</dbReference>
<sequence length="1309" mass="148605">GANSHGQLGQGIQSEECVLPREVNLSKCSLEPQKINKIVGGAGHTLILDNYGRVYSCGWNNKGQAGFPVKENVLSFRKLNGKLKGKVVIDVACGWDWSAALTIEGTLFLWGSNCFGQLGEHPSKLQWTYEPFEVVIDRKIKGVSIGLRHTALLTEDHKILVAGAGNKGQLGLSSLGNDKFLNAVYTFTEVSTLTNIEDVSCGQHHTIVVTKDRDLYAFGDNKHGQLGLDTDAISRTSFPIKLSNLHFKLPIKIHSGWSHVIALNDGQIYGWGRNTYGQLGIIDFERPSIWKAVQIENLSKVRQISVGSEHNVALTENGKLFCWGWNEHGNCGNGNTKDVQFPEQVLLSYDYTGILVGTGAGHSFASQAESELMKASVEVSRVVKGLEEQIDSFEKRKLRDLKSILLDFVVIELSFHAKTIELLTKAYQDIAEIDEVDDLGEFRKVMHVPDSVARLTTVGRTSFRQAYSLTNLASRFTSSPMISQKLANRRTESTRDEATSKLRIKVIAGHQLAKKDIFGASDPYVRVDLNTINGDQTIDFALTKTKKKTLNPVWEEEFIFRVKPEDHKLVLQVFDENRLTRDDFLGKVELTLDHLPNEQERRHNAFRRYLLRPRSQRSRVKGTLDLYHAYISDSPTVDNDNEDAASDSGGWEMVQPANSPVEQPADVCTIISLPPGWEERQDANGRTYYVNHIARFTQWECPTESITIPGRTTRVDRHLNIAATEFQRRFHISADDENRHRSSITDGEVLREEGEDSEARDYEIENHRGGGIGDTSSDSGRSVDQRGYISEYEDQSDDNVDSPAGSRRSSEQESPKPTLPASSNENMPPGWGMQVAPNGRVFFIDHASRTTTWIDPRTGRPSSIPNHIAPSTTPRSDMDQLGPLPEGWEERVHTDGRIFFIDHNTRTTQWEDPRMSNPQIAGPAVPYSRDYKRKYEYLKSQLRKPNNVPNKFEIKVGRNNILEDSYRIISSVNRVEILKTKLWVEFEGEVGLDYGGLAREWFFLLSKEMFNPYYGLFEYSATDNYTLQINPFSGVCNEEHLNYFKFIGRIAGMAVYHGKLLDAFFIRPFYKMMLGKSIDLKDMESVDSEYYNSLLWIKENDPSELELTFCVDEESFGHTSQRELKPDGANVPLTDENKDEYIALVIQWRFVSRVQEQMNAFLEGFNALIPPTLVKIFDEHELELLMCGIQHIDVRDWKQNTLYKGDYHANHIVVQWFWRVVLSFTNEMRSRLLQFVTGTSRVPMNGFKELYGSNGPQLFTIEKWGTPDNYPRAHTCFNRIDLPPYESYQQLREKLIKAIEGSQGFAGVD</sequence>
<dbReference type="GO" id="GO:0045746">
    <property type="term" value="P:negative regulation of Notch signaling pathway"/>
    <property type="evidence" value="ECO:0007669"/>
    <property type="project" value="UniProtKB-ARBA"/>
</dbReference>
<dbReference type="InterPro" id="IPR058923">
    <property type="entry name" value="RCC1-like_dom"/>
</dbReference>
<reference evidence="19 20" key="1">
    <citation type="submission" date="2015-07" db="EMBL/GenBank/DDBJ databases">
        <title>The genome of Habropoda laboriosa.</title>
        <authorList>
            <person name="Pan H."/>
            <person name="Kapheim K."/>
        </authorList>
    </citation>
    <scope>NUCLEOTIDE SEQUENCE [LARGE SCALE GENOMIC DNA]</scope>
    <source>
        <strain evidence="19">0110345459</strain>
    </source>
</reference>
<dbReference type="OrthoDB" id="10256179at2759"/>
<dbReference type="PROSITE" id="PS00626">
    <property type="entry name" value="RCC1_2"/>
    <property type="match status" value="1"/>
</dbReference>
<feature type="repeat" description="RCC1" evidence="14">
    <location>
        <begin position="105"/>
        <end position="156"/>
    </location>
</feature>
<feature type="domain" description="WW" evidence="17">
    <location>
        <begin position="671"/>
        <end position="704"/>
    </location>
</feature>
<dbReference type="PRINTS" id="PR00633">
    <property type="entry name" value="RCCNDNSATION"/>
</dbReference>
<dbReference type="GO" id="GO:0008586">
    <property type="term" value="P:imaginal disc-derived wing vein morphogenesis"/>
    <property type="evidence" value="ECO:0007669"/>
    <property type="project" value="UniProtKB-ARBA"/>
</dbReference>
<keyword evidence="8" id="KW-0677">Repeat</keyword>
<dbReference type="GO" id="GO:0042176">
    <property type="term" value="P:regulation of protein catabolic process"/>
    <property type="evidence" value="ECO:0007669"/>
    <property type="project" value="UniProtKB-ARBA"/>
</dbReference>
<dbReference type="GO" id="GO:0031623">
    <property type="term" value="P:receptor internalization"/>
    <property type="evidence" value="ECO:0007669"/>
    <property type="project" value="UniProtKB-ARBA"/>
</dbReference>
<dbReference type="PANTHER" id="PTHR11254:SF440">
    <property type="entry name" value="E3 UBIQUITIN-PROTEIN LIGASE NEDD-4"/>
    <property type="match status" value="1"/>
</dbReference>
<evidence type="ECO:0000256" key="2">
    <source>
        <dbReference type="ARBA" id="ARBA00004496"/>
    </source>
</evidence>
<accession>A0A0L7RBI9</accession>
<feature type="repeat" description="RCC1" evidence="14">
    <location>
        <begin position="213"/>
        <end position="266"/>
    </location>
</feature>
<dbReference type="InterPro" id="IPR000008">
    <property type="entry name" value="C2_dom"/>
</dbReference>
<evidence type="ECO:0000256" key="8">
    <source>
        <dbReference type="ARBA" id="ARBA00022737"/>
    </source>
</evidence>
<dbReference type="PANTHER" id="PTHR11254">
    <property type="entry name" value="HECT DOMAIN UBIQUITIN-PROTEIN LIGASE"/>
    <property type="match status" value="1"/>
</dbReference>
<feature type="repeat" description="RCC1" evidence="14">
    <location>
        <begin position="52"/>
        <end position="104"/>
    </location>
</feature>
<dbReference type="InterPro" id="IPR000408">
    <property type="entry name" value="Reg_chr_condens"/>
</dbReference>
<dbReference type="GO" id="GO:0019871">
    <property type="term" value="F:sodium channel inhibitor activity"/>
    <property type="evidence" value="ECO:0007669"/>
    <property type="project" value="TreeGrafter"/>
</dbReference>
<dbReference type="CDD" id="cd04033">
    <property type="entry name" value="C2_NEDD4_NEDD4L"/>
    <property type="match status" value="1"/>
</dbReference>
<evidence type="ECO:0000256" key="1">
    <source>
        <dbReference type="ARBA" id="ARBA00000885"/>
    </source>
</evidence>
<dbReference type="GO" id="GO:0061630">
    <property type="term" value="F:ubiquitin protein ligase activity"/>
    <property type="evidence" value="ECO:0007669"/>
    <property type="project" value="UniProtKB-EC"/>
</dbReference>
<dbReference type="EMBL" id="KQ414617">
    <property type="protein sequence ID" value="KOC68111.1"/>
    <property type="molecule type" value="Genomic_DNA"/>
</dbReference>
<feature type="domain" description="WW" evidence="17">
    <location>
        <begin position="825"/>
        <end position="858"/>
    </location>
</feature>
<dbReference type="SUPFAM" id="SSF56204">
    <property type="entry name" value="Hect, E3 ligase catalytic domain"/>
    <property type="match status" value="1"/>
</dbReference>
<name>A0A0L7RBI9_9HYME</name>
<dbReference type="GO" id="GO:0005737">
    <property type="term" value="C:cytoplasm"/>
    <property type="evidence" value="ECO:0007669"/>
    <property type="project" value="UniProtKB-SubCell"/>
</dbReference>
<keyword evidence="11" id="KW-0914">Notch signaling pathway</keyword>
<evidence type="ECO:0000256" key="15">
    <source>
        <dbReference type="SAM" id="MobiDB-lite"/>
    </source>
</evidence>